<keyword evidence="11" id="KW-1185">Reference proteome</keyword>
<dbReference type="AlphaFoldDB" id="A0A136PPK2"/>
<dbReference type="GO" id="GO:0006508">
    <property type="term" value="P:proteolysis"/>
    <property type="evidence" value="ECO:0007669"/>
    <property type="project" value="UniProtKB-KW"/>
</dbReference>
<evidence type="ECO:0000256" key="6">
    <source>
        <dbReference type="ARBA" id="ARBA00023049"/>
    </source>
</evidence>
<evidence type="ECO:0000256" key="3">
    <source>
        <dbReference type="ARBA" id="ARBA00022670"/>
    </source>
</evidence>
<reference evidence="10 11" key="1">
    <citation type="submission" date="2016-01" db="EMBL/GenBank/DDBJ databases">
        <title>Whole genome sequence and analysis of Micromonospora rosaria DSM 803, which can produce antibacterial substance rosamicin.</title>
        <authorList>
            <person name="Yang H."/>
            <person name="He X."/>
            <person name="Zhu D."/>
        </authorList>
    </citation>
    <scope>NUCLEOTIDE SEQUENCE [LARGE SCALE GENOMIC DNA]</scope>
    <source>
        <strain evidence="10 11">DSM 803</strain>
    </source>
</reference>
<feature type="active site" description="Proton donor/acceptor" evidence="7">
    <location>
        <position position="350"/>
    </location>
</feature>
<feature type="domain" description="Peptidase M14" evidence="9">
    <location>
        <begin position="44"/>
        <end position="381"/>
    </location>
</feature>
<evidence type="ECO:0000256" key="5">
    <source>
        <dbReference type="ARBA" id="ARBA00022833"/>
    </source>
</evidence>
<protein>
    <submittedName>
        <fullName evidence="10">Zinc carboxypeptidase</fullName>
    </submittedName>
</protein>
<comment type="caution">
    <text evidence="10">The sequence shown here is derived from an EMBL/GenBank/DDBJ whole genome shotgun (WGS) entry which is preliminary data.</text>
</comment>
<name>A0A136PPK2_9ACTN</name>
<comment type="cofactor">
    <cofactor evidence="1">
        <name>Zn(2+)</name>
        <dbReference type="ChEBI" id="CHEBI:29105"/>
    </cofactor>
</comment>
<feature type="chain" id="PRO_5007478259" evidence="8">
    <location>
        <begin position="26"/>
        <end position="401"/>
    </location>
</feature>
<dbReference type="PANTHER" id="PTHR11705">
    <property type="entry name" value="PROTEASE FAMILY M14 CARBOXYPEPTIDASE A,B"/>
    <property type="match status" value="1"/>
</dbReference>
<dbReference type="InterPro" id="IPR000834">
    <property type="entry name" value="Peptidase_M14"/>
</dbReference>
<keyword evidence="4" id="KW-0378">Hydrolase</keyword>
<dbReference type="EMBL" id="LRQV01000073">
    <property type="protein sequence ID" value="KXK60395.1"/>
    <property type="molecule type" value="Genomic_DNA"/>
</dbReference>
<keyword evidence="6" id="KW-0482">Metalloprotease</keyword>
<comment type="similarity">
    <text evidence="2 7">Belongs to the peptidase M14 family.</text>
</comment>
<dbReference type="SMART" id="SM00631">
    <property type="entry name" value="Zn_pept"/>
    <property type="match status" value="1"/>
</dbReference>
<dbReference type="PROSITE" id="PS52035">
    <property type="entry name" value="PEPTIDASE_M14"/>
    <property type="match status" value="1"/>
</dbReference>
<keyword evidence="3" id="KW-0645">Protease</keyword>
<evidence type="ECO:0000256" key="8">
    <source>
        <dbReference type="SAM" id="SignalP"/>
    </source>
</evidence>
<dbReference type="PANTHER" id="PTHR11705:SF143">
    <property type="entry name" value="SLL0236 PROTEIN"/>
    <property type="match status" value="1"/>
</dbReference>
<evidence type="ECO:0000259" key="9">
    <source>
        <dbReference type="PROSITE" id="PS52035"/>
    </source>
</evidence>
<evidence type="ECO:0000313" key="10">
    <source>
        <dbReference type="EMBL" id="KXK60395.1"/>
    </source>
</evidence>
<evidence type="ECO:0000256" key="7">
    <source>
        <dbReference type="PROSITE-ProRule" id="PRU01379"/>
    </source>
</evidence>
<dbReference type="Pfam" id="PF00246">
    <property type="entry name" value="Peptidase_M14"/>
    <property type="match status" value="1"/>
</dbReference>
<keyword evidence="10" id="KW-0121">Carboxypeptidase</keyword>
<keyword evidence="8" id="KW-0732">Signal</keyword>
<dbReference type="GO" id="GO:0008270">
    <property type="term" value="F:zinc ion binding"/>
    <property type="evidence" value="ECO:0007669"/>
    <property type="project" value="InterPro"/>
</dbReference>
<evidence type="ECO:0000256" key="1">
    <source>
        <dbReference type="ARBA" id="ARBA00001947"/>
    </source>
</evidence>
<organism evidence="10 11">
    <name type="scientific">Micromonospora rosaria</name>
    <dbReference type="NCBI Taxonomy" id="47874"/>
    <lineage>
        <taxon>Bacteria</taxon>
        <taxon>Bacillati</taxon>
        <taxon>Actinomycetota</taxon>
        <taxon>Actinomycetes</taxon>
        <taxon>Micromonosporales</taxon>
        <taxon>Micromonosporaceae</taxon>
        <taxon>Micromonospora</taxon>
    </lineage>
</organism>
<proteinExistence type="inferred from homology"/>
<keyword evidence="5" id="KW-0862">Zinc</keyword>
<dbReference type="GO" id="GO:0005615">
    <property type="term" value="C:extracellular space"/>
    <property type="evidence" value="ECO:0007669"/>
    <property type="project" value="TreeGrafter"/>
</dbReference>
<sequence length="401" mass="43577">MNRRLLLSTTVATMCAVTLFAPSSAAENGNANCENLPGTPSASGWTNYEELGKQLAQIEATSHGRVDVDVIGQSQRGRDIYAARVGTGDRVLLITSEIHGNEKTGTEALLQMLKTLGSSGSPQAKLIRDNLTIVAVPKFNPDAAELNRRQNDFPWSEAVEKFPQLAGTNPPYYYSNGAQGFDVNRDFSADLTAEPSPATRPANETLPGMYVTNESRALRDLYVSLRSEFGKVHAYVDLHHMGPCNQNNDSDQYVTVALDFPPLGSEVDGNPRYADWPLLDQDSSRRHALAAAQGMIQHGGNGNAQNSPFVGGVSQYVHYQVSDGYSFDRDYAGQARSAFALNGSATVLFEVRGQSHAWGQKQKGQLTKAVEAGIVGIAERMADGSVDTLNHADFYQLPKYW</sequence>
<gene>
    <name evidence="10" type="ORF">AWW66_19105</name>
</gene>
<dbReference type="Proteomes" id="UP000070620">
    <property type="component" value="Unassembled WGS sequence"/>
</dbReference>
<dbReference type="Gene3D" id="3.40.630.10">
    <property type="entry name" value="Zn peptidases"/>
    <property type="match status" value="1"/>
</dbReference>
<evidence type="ECO:0000313" key="11">
    <source>
        <dbReference type="Proteomes" id="UP000070620"/>
    </source>
</evidence>
<feature type="signal peptide" evidence="8">
    <location>
        <begin position="1"/>
        <end position="25"/>
    </location>
</feature>
<accession>A0A136PPK2</accession>
<evidence type="ECO:0000256" key="2">
    <source>
        <dbReference type="ARBA" id="ARBA00005988"/>
    </source>
</evidence>
<dbReference type="SUPFAM" id="SSF53187">
    <property type="entry name" value="Zn-dependent exopeptidases"/>
    <property type="match status" value="1"/>
</dbReference>
<evidence type="ECO:0000256" key="4">
    <source>
        <dbReference type="ARBA" id="ARBA00022801"/>
    </source>
</evidence>
<dbReference type="GO" id="GO:0004181">
    <property type="term" value="F:metallocarboxypeptidase activity"/>
    <property type="evidence" value="ECO:0007669"/>
    <property type="project" value="InterPro"/>
</dbReference>